<reference evidence="3" key="1">
    <citation type="submission" date="2025-08" db="UniProtKB">
        <authorList>
            <consortium name="RefSeq"/>
        </authorList>
    </citation>
    <scope>IDENTIFICATION</scope>
    <source>
        <tissue evidence="3">Gonad</tissue>
    </source>
</reference>
<gene>
    <name evidence="3" type="primary">LOC109486580</name>
</gene>
<feature type="chain" id="PRO_5028051205" evidence="1">
    <location>
        <begin position="23"/>
        <end position="159"/>
    </location>
</feature>
<dbReference type="GeneID" id="109486580"/>
<evidence type="ECO:0000313" key="2">
    <source>
        <dbReference type="Proteomes" id="UP000515135"/>
    </source>
</evidence>
<evidence type="ECO:0000256" key="1">
    <source>
        <dbReference type="SAM" id="SignalP"/>
    </source>
</evidence>
<accession>A0A6P5ASD1</accession>
<dbReference type="AlphaFoldDB" id="A0A6P5ASD1"/>
<feature type="signal peptide" evidence="1">
    <location>
        <begin position="1"/>
        <end position="22"/>
    </location>
</feature>
<protein>
    <submittedName>
        <fullName evidence="3">Uncharacterized protein LOC109486580</fullName>
    </submittedName>
</protein>
<dbReference type="KEGG" id="bbel:109486580"/>
<organism evidence="2 3">
    <name type="scientific">Branchiostoma belcheri</name>
    <name type="common">Amphioxus</name>
    <dbReference type="NCBI Taxonomy" id="7741"/>
    <lineage>
        <taxon>Eukaryota</taxon>
        <taxon>Metazoa</taxon>
        <taxon>Chordata</taxon>
        <taxon>Cephalochordata</taxon>
        <taxon>Leptocardii</taxon>
        <taxon>Amphioxiformes</taxon>
        <taxon>Branchiostomatidae</taxon>
        <taxon>Branchiostoma</taxon>
    </lineage>
</organism>
<proteinExistence type="predicted"/>
<evidence type="ECO:0000313" key="3">
    <source>
        <dbReference type="RefSeq" id="XP_019645992.1"/>
    </source>
</evidence>
<dbReference type="OrthoDB" id="10035574at2759"/>
<dbReference type="Proteomes" id="UP000515135">
    <property type="component" value="Unplaced"/>
</dbReference>
<keyword evidence="1" id="KW-0732">Signal</keyword>
<dbReference type="RefSeq" id="XP_019645992.1">
    <property type="nucleotide sequence ID" value="XM_019790433.1"/>
</dbReference>
<name>A0A6P5ASD1_BRABE</name>
<sequence length="159" mass="15640">MASSSMFLGVLLMAGLLTLASAAGNATTAAPSGGNATQASGSGGNNTACAAKVSACSSEVAGIISNVTSLAGQILTGGLSITNTLKTLCLKFGTVEKCVKTAADSADCSGLPNTLNDYKKSVSVPSICNKYISGSGHALPNMAVVMASILTAMLVGKLF</sequence>
<keyword evidence="2" id="KW-1185">Reference proteome</keyword>